<sequence>MKKVMQIVTLSLFSLYLLALVACYKKNKAPTDAAINAMNLKRGKIPICGPADKQFGAVGFITSCSDKTQVEFDLAMALLHSFEYDEAEKAFAKVIDKTPDCAMAYWGVAMSNYHPLWAPPSETELQKGAKAVAIAQSIQQKSKREADYINAIAMFYKDWDKADHRTRAIRYEKAMEKLYKEFPEDKEAALFYALALTAAADPADKSFKNQKQAGALLNALYANEPNHPGVVHYIIHAFDSPELAELALPAARKYAAIAPSSAHALHMPSHIFTRLGLWDESIRSNLASVSSAQCYAEQTGIKGHWDEELHGLDYLVYAYLQKGQNELAMKQWNYLKTMNEVHPVNFKVAYAFASIPSRYLLENKMWVEAASLKTLHPNLHWDEYPWQKAIVHFTRVLGSVHTDNFTTAETELKNLRNCYDTLVAQKDAYKANEVLIQVKTAEAWLLFKQSKLPEALAQMYTAADMEDGTEKHPVTPGEVLPARELLGDMLLQMNKPQEALKAYEADLKRHHNRFNGLYGAGLAAEKSNNPEKAKYYYQQLTNIANATDSKRRELDGAKLYLNRMDVAGL</sequence>
<dbReference type="AlphaFoldDB" id="H8KT81"/>
<dbReference type="PROSITE" id="PS51257">
    <property type="entry name" value="PROKAR_LIPOPROTEIN"/>
    <property type="match status" value="1"/>
</dbReference>
<dbReference type="SUPFAM" id="SSF48452">
    <property type="entry name" value="TPR-like"/>
    <property type="match status" value="2"/>
</dbReference>
<accession>H8KT81</accession>
<dbReference type="KEGG" id="scn:Solca_0108"/>
<dbReference type="HOGENOM" id="CLU_011527_2_0_10"/>
<keyword evidence="2" id="KW-1185">Reference proteome</keyword>
<name>H8KT81_SOLCM</name>
<dbReference type="InterPro" id="IPR019734">
    <property type="entry name" value="TPR_rpt"/>
</dbReference>
<dbReference type="SMART" id="SM00028">
    <property type="entry name" value="TPR"/>
    <property type="match status" value="3"/>
</dbReference>
<dbReference type="RefSeq" id="WP_014678492.1">
    <property type="nucleotide sequence ID" value="NC_017770.1"/>
</dbReference>
<dbReference type="eggNOG" id="COG0457">
    <property type="taxonomic scope" value="Bacteria"/>
</dbReference>
<organism evidence="1 2">
    <name type="scientific">Solitalea canadensis (strain ATCC 29591 / DSM 3403 / JCM 21819 / LMG 8368 / NBRC 15130 / NCIMB 12057 / USAM 9D)</name>
    <name type="common">Flexibacter canadensis</name>
    <dbReference type="NCBI Taxonomy" id="929556"/>
    <lineage>
        <taxon>Bacteria</taxon>
        <taxon>Pseudomonadati</taxon>
        <taxon>Bacteroidota</taxon>
        <taxon>Sphingobacteriia</taxon>
        <taxon>Sphingobacteriales</taxon>
        <taxon>Sphingobacteriaceae</taxon>
        <taxon>Solitalea</taxon>
    </lineage>
</organism>
<dbReference type="Proteomes" id="UP000007590">
    <property type="component" value="Chromosome"/>
</dbReference>
<gene>
    <name evidence="1" type="ordered locus">Solca_0108</name>
</gene>
<dbReference type="STRING" id="929556.Solca_0108"/>
<reference evidence="1" key="1">
    <citation type="submission" date="2012-02" db="EMBL/GenBank/DDBJ databases">
        <title>The complete genome of Solitalea canadensis DSM 3403.</title>
        <authorList>
            <consortium name="US DOE Joint Genome Institute (JGI-PGF)"/>
            <person name="Lucas S."/>
            <person name="Copeland A."/>
            <person name="Lapidus A."/>
            <person name="Glavina del Rio T."/>
            <person name="Dalin E."/>
            <person name="Tice H."/>
            <person name="Bruce D."/>
            <person name="Goodwin L."/>
            <person name="Pitluck S."/>
            <person name="Peters L."/>
            <person name="Ovchinnikova G."/>
            <person name="Lu M."/>
            <person name="Kyrpides N."/>
            <person name="Mavromatis K."/>
            <person name="Ivanova N."/>
            <person name="Brettin T."/>
            <person name="Detter J.C."/>
            <person name="Han C."/>
            <person name="Larimer F."/>
            <person name="Land M."/>
            <person name="Hauser L."/>
            <person name="Markowitz V."/>
            <person name="Cheng J.-F."/>
            <person name="Hugenholtz P."/>
            <person name="Woyke T."/>
            <person name="Wu D."/>
            <person name="Spring S."/>
            <person name="Schroeder M."/>
            <person name="Kopitz M."/>
            <person name="Brambilla E."/>
            <person name="Klenk H.-P."/>
            <person name="Eisen J.A."/>
        </authorList>
    </citation>
    <scope>NUCLEOTIDE SEQUENCE</scope>
    <source>
        <strain evidence="1">DSM 3403</strain>
    </source>
</reference>
<evidence type="ECO:0008006" key="3">
    <source>
        <dbReference type="Google" id="ProtNLM"/>
    </source>
</evidence>
<dbReference type="PANTHER" id="PTHR45588">
    <property type="entry name" value="TPR DOMAIN-CONTAINING PROTEIN"/>
    <property type="match status" value="1"/>
</dbReference>
<dbReference type="Gene3D" id="1.25.40.10">
    <property type="entry name" value="Tetratricopeptide repeat domain"/>
    <property type="match status" value="3"/>
</dbReference>
<protein>
    <recommendedName>
        <fullName evidence="3">Tetratricopeptide repeat protein</fullName>
    </recommendedName>
</protein>
<proteinExistence type="predicted"/>
<dbReference type="PANTHER" id="PTHR45588:SF1">
    <property type="entry name" value="WW DOMAIN-CONTAINING PROTEIN"/>
    <property type="match status" value="1"/>
</dbReference>
<evidence type="ECO:0000313" key="1">
    <source>
        <dbReference type="EMBL" id="AFD05264.1"/>
    </source>
</evidence>
<dbReference type="InterPro" id="IPR011990">
    <property type="entry name" value="TPR-like_helical_dom_sf"/>
</dbReference>
<evidence type="ECO:0000313" key="2">
    <source>
        <dbReference type="Proteomes" id="UP000007590"/>
    </source>
</evidence>
<dbReference type="EMBL" id="CP003349">
    <property type="protein sequence ID" value="AFD05264.1"/>
    <property type="molecule type" value="Genomic_DNA"/>
</dbReference>